<evidence type="ECO:0000256" key="1">
    <source>
        <dbReference type="SAM" id="MobiDB-lite"/>
    </source>
</evidence>
<dbReference type="Proteomes" id="UP000031561">
    <property type="component" value="Unassembled WGS sequence"/>
</dbReference>
<dbReference type="EMBL" id="JTHE03000013">
    <property type="protein sequence ID" value="MCM1981587.1"/>
    <property type="molecule type" value="Genomic_DNA"/>
</dbReference>
<evidence type="ECO:0000313" key="2">
    <source>
        <dbReference type="EMBL" id="MCM1981587.1"/>
    </source>
</evidence>
<feature type="compositionally biased region" description="Basic and acidic residues" evidence="1">
    <location>
        <begin position="1"/>
        <end position="10"/>
    </location>
</feature>
<gene>
    <name evidence="2" type="ORF">QQ91_0001915</name>
</gene>
<comment type="caution">
    <text evidence="2">The sequence shown here is derived from an EMBL/GenBank/DDBJ whole genome shotgun (WGS) entry which is preliminary data.</text>
</comment>
<feature type="region of interest" description="Disordered" evidence="1">
    <location>
        <begin position="1"/>
        <end position="32"/>
    </location>
</feature>
<protein>
    <submittedName>
        <fullName evidence="2">Uncharacterized protein</fullName>
    </submittedName>
</protein>
<evidence type="ECO:0000313" key="3">
    <source>
        <dbReference type="Proteomes" id="UP000031561"/>
    </source>
</evidence>
<reference evidence="2 3" key="1">
    <citation type="journal article" date="2015" name="Genome Announc.">
        <title>Draft Genome Sequence of Filamentous Marine Cyanobacterium Lyngbya confervoides Strain BDU141951.</title>
        <authorList>
            <person name="Chandrababunaidu M.M."/>
            <person name="Sen D."/>
            <person name="Tripathy S."/>
        </authorList>
    </citation>
    <scope>NUCLEOTIDE SEQUENCE [LARGE SCALE GENOMIC DNA]</scope>
    <source>
        <strain evidence="2 3">BDU141951</strain>
    </source>
</reference>
<sequence>MTDSARDRLLPFKPTPDHPGSVRPAHGETPTQPIAAEVMDEAAYRQQQQYNQQQIDQDQAARARARTLLRRCREGFVPNLIHHPSFLPYDGILASKAIIRLLELSLHEDQRCALGAHQRCPFSRPESYRTAQSCGRRLHEIGGIDLMQQVLQDWIPAFDQPDLERIWVGIGHWRKQP</sequence>
<dbReference type="RefSeq" id="WP_166279304.1">
    <property type="nucleotide sequence ID" value="NZ_JTHE03000013.1"/>
</dbReference>
<accession>A0ABD4SYQ1</accession>
<dbReference type="AlphaFoldDB" id="A0ABD4SYQ1"/>
<keyword evidence="3" id="KW-1185">Reference proteome</keyword>
<organism evidence="2 3">
    <name type="scientific">Lyngbya confervoides BDU141951</name>
    <dbReference type="NCBI Taxonomy" id="1574623"/>
    <lineage>
        <taxon>Bacteria</taxon>
        <taxon>Bacillati</taxon>
        <taxon>Cyanobacteriota</taxon>
        <taxon>Cyanophyceae</taxon>
        <taxon>Oscillatoriophycideae</taxon>
        <taxon>Oscillatoriales</taxon>
        <taxon>Microcoleaceae</taxon>
        <taxon>Lyngbya</taxon>
    </lineage>
</organism>
<name>A0ABD4SYQ1_9CYAN</name>
<proteinExistence type="predicted"/>